<organism evidence="1 2">
    <name type="scientific">Saprolegnia diclina (strain VS20)</name>
    <dbReference type="NCBI Taxonomy" id="1156394"/>
    <lineage>
        <taxon>Eukaryota</taxon>
        <taxon>Sar</taxon>
        <taxon>Stramenopiles</taxon>
        <taxon>Oomycota</taxon>
        <taxon>Saprolegniomycetes</taxon>
        <taxon>Saprolegniales</taxon>
        <taxon>Saprolegniaceae</taxon>
        <taxon>Saprolegnia</taxon>
    </lineage>
</organism>
<reference evidence="1 2" key="1">
    <citation type="submission" date="2012-04" db="EMBL/GenBank/DDBJ databases">
        <title>The Genome Sequence of Saprolegnia declina VS20.</title>
        <authorList>
            <consortium name="The Broad Institute Genome Sequencing Platform"/>
            <person name="Russ C."/>
            <person name="Nusbaum C."/>
            <person name="Tyler B."/>
            <person name="van West P."/>
            <person name="Dieguez-Uribeondo J."/>
            <person name="de Bruijn I."/>
            <person name="Tripathy S."/>
            <person name="Jiang R."/>
            <person name="Young S.K."/>
            <person name="Zeng Q."/>
            <person name="Gargeya S."/>
            <person name="Fitzgerald M."/>
            <person name="Haas B."/>
            <person name="Abouelleil A."/>
            <person name="Alvarado L."/>
            <person name="Arachchi H.M."/>
            <person name="Berlin A."/>
            <person name="Chapman S.B."/>
            <person name="Goldberg J."/>
            <person name="Griggs A."/>
            <person name="Gujja S."/>
            <person name="Hansen M."/>
            <person name="Howarth C."/>
            <person name="Imamovic A."/>
            <person name="Larimer J."/>
            <person name="McCowen C."/>
            <person name="Montmayeur A."/>
            <person name="Murphy C."/>
            <person name="Neiman D."/>
            <person name="Pearson M."/>
            <person name="Priest M."/>
            <person name="Roberts A."/>
            <person name="Saif S."/>
            <person name="Shea T."/>
            <person name="Sisk P."/>
            <person name="Sykes S."/>
            <person name="Wortman J."/>
            <person name="Nusbaum C."/>
            <person name="Birren B."/>
        </authorList>
    </citation>
    <scope>NUCLEOTIDE SEQUENCE [LARGE SCALE GENOMIC DNA]</scope>
    <source>
        <strain evidence="1 2">VS20</strain>
    </source>
</reference>
<proteinExistence type="predicted"/>
<accession>T0QYT6</accession>
<dbReference type="VEuPathDB" id="FungiDB:SDRG_17205"/>
<evidence type="ECO:0000313" key="1">
    <source>
        <dbReference type="EMBL" id="EQC24908.1"/>
    </source>
</evidence>
<name>T0QYT6_SAPDV</name>
<dbReference type="EMBL" id="JH767345">
    <property type="protein sequence ID" value="EQC24908.1"/>
    <property type="molecule type" value="Genomic_DNA"/>
</dbReference>
<dbReference type="AlphaFoldDB" id="T0QYT6"/>
<sequence length="213" mass="23142">MLELPPFLGTIRTLRELATPRFDWTGTTKHLGGGNSLDELYLYLSIAATMLRARRPLEAKIDFHWDEATAPAPNSCALHGMLINDIFVPLVSVLLRHPSTTDVRFHTTDDDASSKDITATLQPYMALVSGFVKSTVATTELVFATQCLLVSILAVQGPPSDAITCASVAASSLKALKAAYRHVLVALQRPDTQPHRVGCKARPTRCDPSPHVV</sequence>
<dbReference type="Proteomes" id="UP000030762">
    <property type="component" value="Unassembled WGS sequence"/>
</dbReference>
<protein>
    <submittedName>
        <fullName evidence="1">Uncharacterized protein</fullName>
    </submittedName>
</protein>
<evidence type="ECO:0000313" key="2">
    <source>
        <dbReference type="Proteomes" id="UP000030762"/>
    </source>
</evidence>
<dbReference type="GeneID" id="19957932"/>
<gene>
    <name evidence="1" type="ORF">SDRG_17205</name>
</gene>
<dbReference type="InParanoid" id="T0QYT6"/>
<keyword evidence="2" id="KW-1185">Reference proteome</keyword>
<dbReference type="RefSeq" id="XP_008621666.1">
    <property type="nucleotide sequence ID" value="XM_008623444.1"/>
</dbReference>